<keyword evidence="1" id="KW-0812">Transmembrane</keyword>
<evidence type="ECO:0000313" key="3">
    <source>
        <dbReference type="EMBL" id="CBY33036.1"/>
    </source>
</evidence>
<evidence type="ECO:0000256" key="1">
    <source>
        <dbReference type="SAM" id="Phobius"/>
    </source>
</evidence>
<feature type="transmembrane region" description="Helical" evidence="1">
    <location>
        <begin position="21"/>
        <end position="41"/>
    </location>
</feature>
<keyword evidence="1" id="KW-0472">Membrane</keyword>
<keyword evidence="1" id="KW-1133">Transmembrane helix</keyword>
<organism evidence="2">
    <name type="scientific">Oikopleura dioica</name>
    <name type="common">Tunicate</name>
    <dbReference type="NCBI Taxonomy" id="34765"/>
    <lineage>
        <taxon>Eukaryota</taxon>
        <taxon>Metazoa</taxon>
        <taxon>Chordata</taxon>
        <taxon>Tunicata</taxon>
        <taxon>Appendicularia</taxon>
        <taxon>Copelata</taxon>
        <taxon>Oikopleuridae</taxon>
        <taxon>Oikopleura</taxon>
    </lineage>
</organism>
<sequence length="62" mass="6650">MSQLKGLSRKNTQRLSFIHSILVVPPVASALALLICIAPRLNDEACSHSASALLAQVFCFPT</sequence>
<name>E4WRL4_OIKDI</name>
<dbReference type="InParanoid" id="E4WRL4"/>
<accession>E4WRL4</accession>
<reference evidence="2" key="1">
    <citation type="journal article" date="2010" name="Science">
        <title>Plasticity of animal genome architecture unmasked by rapid evolution of a pelagic tunicate.</title>
        <authorList>
            <person name="Denoeud F."/>
            <person name="Henriet S."/>
            <person name="Mungpakdee S."/>
            <person name="Aury J.M."/>
            <person name="Da Silva C."/>
            <person name="Brinkmann H."/>
            <person name="Mikhaleva J."/>
            <person name="Olsen L.C."/>
            <person name="Jubin C."/>
            <person name="Canestro C."/>
            <person name="Bouquet J.M."/>
            <person name="Danks G."/>
            <person name="Poulain J."/>
            <person name="Campsteijn C."/>
            <person name="Adamski M."/>
            <person name="Cross I."/>
            <person name="Yadetie F."/>
            <person name="Muffato M."/>
            <person name="Louis A."/>
            <person name="Butcher S."/>
            <person name="Tsagkogeorga G."/>
            <person name="Konrad A."/>
            <person name="Singh S."/>
            <person name="Jensen M.F."/>
            <person name="Cong E.H."/>
            <person name="Eikeseth-Otteraa H."/>
            <person name="Noel B."/>
            <person name="Anthouard V."/>
            <person name="Porcel B.M."/>
            <person name="Kachouri-Lafond R."/>
            <person name="Nishino A."/>
            <person name="Ugolini M."/>
            <person name="Chourrout P."/>
            <person name="Nishida H."/>
            <person name="Aasland R."/>
            <person name="Huzurbazar S."/>
            <person name="Westhof E."/>
            <person name="Delsuc F."/>
            <person name="Lehrach H."/>
            <person name="Reinhardt R."/>
            <person name="Weissenbach J."/>
            <person name="Roy S.W."/>
            <person name="Artiguenave F."/>
            <person name="Postlethwait J.H."/>
            <person name="Manak J.R."/>
            <person name="Thompson E.M."/>
            <person name="Jaillon O."/>
            <person name="Du Pasquier L."/>
            <person name="Boudinot P."/>
            <person name="Liberles D.A."/>
            <person name="Volff J.N."/>
            <person name="Philippe H."/>
            <person name="Lenhard B."/>
            <person name="Roest Crollius H."/>
            <person name="Wincker P."/>
            <person name="Chourrout D."/>
        </authorList>
    </citation>
    <scope>NUCLEOTIDE SEQUENCE [LARGE SCALE GENOMIC DNA]</scope>
</reference>
<dbReference type="EMBL" id="FN654388">
    <property type="protein sequence ID" value="CBY33036.1"/>
    <property type="molecule type" value="Genomic_DNA"/>
</dbReference>
<proteinExistence type="predicted"/>
<dbReference type="AlphaFoldDB" id="E4WRL4"/>
<dbReference type="Proteomes" id="UP000001307">
    <property type="component" value="Unassembled WGS sequence"/>
</dbReference>
<dbReference type="EMBL" id="FN653015">
    <property type="protein sequence ID" value="CBY20396.1"/>
    <property type="molecule type" value="Genomic_DNA"/>
</dbReference>
<protein>
    <submittedName>
        <fullName evidence="2">Uncharacterized protein</fullName>
    </submittedName>
</protein>
<dbReference type="Proteomes" id="UP000011014">
    <property type="component" value="Unassembled WGS sequence"/>
</dbReference>
<evidence type="ECO:0000313" key="4">
    <source>
        <dbReference type="Proteomes" id="UP000001307"/>
    </source>
</evidence>
<gene>
    <name evidence="2" type="ORF">GSOID_T00000391001</name>
    <name evidence="3" type="ORF">GSOID_T00020903001</name>
</gene>
<evidence type="ECO:0000313" key="2">
    <source>
        <dbReference type="EMBL" id="CBY20396.1"/>
    </source>
</evidence>
<keyword evidence="4" id="KW-1185">Reference proteome</keyword>